<feature type="domain" description="Transcription regulator BetR N-terminal" evidence="1">
    <location>
        <begin position="11"/>
        <end position="73"/>
    </location>
</feature>
<dbReference type="Pfam" id="PF08667">
    <property type="entry name" value="BetR"/>
    <property type="match status" value="1"/>
</dbReference>
<reference evidence="2 3" key="1">
    <citation type="submission" date="2019-09" db="EMBL/GenBank/DDBJ databases">
        <authorList>
            <person name="Cao W.R."/>
        </authorList>
    </citation>
    <scope>NUCLEOTIDE SEQUENCE [LARGE SCALE GENOMIC DNA]</scope>
    <source>
        <strain evidence="3">a4</strain>
    </source>
</reference>
<accession>A0A7J5ACQ7</accession>
<sequence length="322" mass="37448">MFQEILLQKIKEGLAERDSLNSEIATALDISYDAAHRRTSLKSKFTLEESVLLARYFNLSLDSLFGMSKKNFVSVQKTKQITNEKELQYYFESSYQSLLPLLNVDKSEVYYSAKDIPIFYTLTSSVLSSFKFYVWLKLLDKSFRNKSFDSYHPSLSTLQSAKRLGDLYRDLSITEIWDTTTINSTLKQIHFYYKAGQLSGETAIKICKDLKQLLNDISLKVVSKKKSFKLYYNELLLMNNNVLVTTPKQQKLFVPSSMLSYFSTSDKQTCLEAKKYFNKQLYHSKLLNTAGEKEQNVFYYKMMEKVNALQKLIEAENVLDFE</sequence>
<organism evidence="2 3">
    <name type="scientific">Tenacibaculum aiptasiae</name>
    <dbReference type="NCBI Taxonomy" id="426481"/>
    <lineage>
        <taxon>Bacteria</taxon>
        <taxon>Pseudomonadati</taxon>
        <taxon>Bacteroidota</taxon>
        <taxon>Flavobacteriia</taxon>
        <taxon>Flavobacteriales</taxon>
        <taxon>Flavobacteriaceae</taxon>
        <taxon>Tenacibaculum</taxon>
    </lineage>
</organism>
<dbReference type="EMBL" id="WAAU01000024">
    <property type="protein sequence ID" value="KAB1155366.1"/>
    <property type="molecule type" value="Genomic_DNA"/>
</dbReference>
<dbReference type="OrthoDB" id="1098026at2"/>
<comment type="caution">
    <text evidence="2">The sequence shown here is derived from an EMBL/GenBank/DDBJ whole genome shotgun (WGS) entry which is preliminary data.</text>
</comment>
<dbReference type="AlphaFoldDB" id="A0A7J5ACQ7"/>
<evidence type="ECO:0000313" key="3">
    <source>
        <dbReference type="Proteomes" id="UP000467305"/>
    </source>
</evidence>
<dbReference type="RefSeq" id="WP_150900475.1">
    <property type="nucleotide sequence ID" value="NZ_WAAU01000024.1"/>
</dbReference>
<name>A0A7J5ACQ7_9FLAO</name>
<dbReference type="Proteomes" id="UP000467305">
    <property type="component" value="Unassembled WGS sequence"/>
</dbReference>
<evidence type="ECO:0000313" key="2">
    <source>
        <dbReference type="EMBL" id="KAB1155366.1"/>
    </source>
</evidence>
<evidence type="ECO:0000259" key="1">
    <source>
        <dbReference type="Pfam" id="PF08667"/>
    </source>
</evidence>
<keyword evidence="3" id="KW-1185">Reference proteome</keyword>
<gene>
    <name evidence="2" type="ORF">F7018_12910</name>
</gene>
<dbReference type="InterPro" id="IPR013975">
    <property type="entry name" value="Tscrpt_reg_BetR_N"/>
</dbReference>
<proteinExistence type="predicted"/>
<protein>
    <recommendedName>
        <fullName evidence="1">Transcription regulator BetR N-terminal domain-containing protein</fullName>
    </recommendedName>
</protein>